<keyword evidence="2" id="KW-0472">Membrane</keyword>
<reference evidence="3 4" key="1">
    <citation type="submission" date="2017-11" db="EMBL/GenBank/DDBJ databases">
        <title>Sequencing the genomes of 1000 actinobacteria strains.</title>
        <authorList>
            <person name="Klenk H.-P."/>
        </authorList>
    </citation>
    <scope>NUCLEOTIDE SEQUENCE [LARGE SCALE GENOMIC DNA]</scope>
    <source>
        <strain evidence="3 4">DSM 44104</strain>
    </source>
</reference>
<gene>
    <name evidence="3" type="ORF">ATL51_2492</name>
</gene>
<comment type="caution">
    <text evidence="3">The sequence shown here is derived from an EMBL/GenBank/DDBJ whole genome shotgun (WGS) entry which is preliminary data.</text>
</comment>
<dbReference type="Pfam" id="PF04341">
    <property type="entry name" value="DUF485"/>
    <property type="match status" value="1"/>
</dbReference>
<evidence type="ECO:0000313" key="4">
    <source>
        <dbReference type="Proteomes" id="UP000232453"/>
    </source>
</evidence>
<proteinExistence type="predicted"/>
<keyword evidence="2" id="KW-1133">Transmembrane helix</keyword>
<dbReference type="PANTHER" id="PTHR38441:SF1">
    <property type="entry name" value="MEMBRANE PROTEIN"/>
    <property type="match status" value="1"/>
</dbReference>
<dbReference type="PANTHER" id="PTHR38441">
    <property type="entry name" value="INTEGRAL MEMBRANE PROTEIN-RELATED"/>
    <property type="match status" value="1"/>
</dbReference>
<sequence length="121" mass="13259">MPSPSHVPVSPDRAGVTAGPDVWTTAEASEDFRELRARLLRFVLPATAGFLGWLFLFVGLSAWAPGLLGTRVLGDLTLALVLAIGQFVTTFAITALYVRYAGRRLDPLADEIRERLERGHR</sequence>
<evidence type="ECO:0000313" key="3">
    <source>
        <dbReference type="EMBL" id="PKB30819.1"/>
    </source>
</evidence>
<protein>
    <submittedName>
        <fullName evidence="3">Uncharacterized membrane protein (DUF485 family)</fullName>
    </submittedName>
</protein>
<dbReference type="EMBL" id="PHUJ01000003">
    <property type="protein sequence ID" value="PKB30819.1"/>
    <property type="molecule type" value="Genomic_DNA"/>
</dbReference>
<feature type="transmembrane region" description="Helical" evidence="2">
    <location>
        <begin position="42"/>
        <end position="64"/>
    </location>
</feature>
<dbReference type="Proteomes" id="UP000232453">
    <property type="component" value="Unassembled WGS sequence"/>
</dbReference>
<feature type="transmembrane region" description="Helical" evidence="2">
    <location>
        <begin position="76"/>
        <end position="98"/>
    </location>
</feature>
<keyword evidence="2" id="KW-0812">Transmembrane</keyword>
<dbReference type="RefSeq" id="WP_083658832.1">
    <property type="nucleotide sequence ID" value="NZ_BAAAJZ010000003.1"/>
</dbReference>
<evidence type="ECO:0000256" key="1">
    <source>
        <dbReference type="SAM" id="MobiDB-lite"/>
    </source>
</evidence>
<organism evidence="3 4">
    <name type="scientific">Pseudonocardia alni</name>
    <name type="common">Amycolata alni</name>
    <dbReference type="NCBI Taxonomy" id="33907"/>
    <lineage>
        <taxon>Bacteria</taxon>
        <taxon>Bacillati</taxon>
        <taxon>Actinomycetota</taxon>
        <taxon>Actinomycetes</taxon>
        <taxon>Pseudonocardiales</taxon>
        <taxon>Pseudonocardiaceae</taxon>
        <taxon>Pseudonocardia</taxon>
    </lineage>
</organism>
<accession>A0AA44ZPH6</accession>
<dbReference type="AlphaFoldDB" id="A0AA44ZPH6"/>
<evidence type="ECO:0000256" key="2">
    <source>
        <dbReference type="SAM" id="Phobius"/>
    </source>
</evidence>
<dbReference type="GeneID" id="98053660"/>
<dbReference type="InterPro" id="IPR007436">
    <property type="entry name" value="DUF485"/>
</dbReference>
<feature type="region of interest" description="Disordered" evidence="1">
    <location>
        <begin position="1"/>
        <end position="20"/>
    </location>
</feature>
<name>A0AA44ZPH6_PSEA5</name>